<dbReference type="PANTHER" id="PTHR33886">
    <property type="entry name" value="UNSATURATED RHAMNOGALACTURONAN HYDROLASE (EUROFUNG)"/>
    <property type="match status" value="1"/>
</dbReference>
<dbReference type="EMBL" id="DWUW01000048">
    <property type="protein sequence ID" value="HJD30623.1"/>
    <property type="molecule type" value="Genomic_DNA"/>
</dbReference>
<dbReference type="InterPro" id="IPR010905">
    <property type="entry name" value="Glyco_hydro_88"/>
</dbReference>
<dbReference type="Gene3D" id="1.50.10.10">
    <property type="match status" value="1"/>
</dbReference>
<evidence type="ECO:0000256" key="1">
    <source>
        <dbReference type="ARBA" id="ARBA00022801"/>
    </source>
</evidence>
<keyword evidence="1 2" id="KW-0378">Hydrolase</keyword>
<dbReference type="InterPro" id="IPR012341">
    <property type="entry name" value="6hp_glycosidase-like_sf"/>
</dbReference>
<accession>A0A9D2QVY1</accession>
<dbReference type="InterPro" id="IPR008928">
    <property type="entry name" value="6-hairpin_glycosidase_sf"/>
</dbReference>
<dbReference type="Proteomes" id="UP000823851">
    <property type="component" value="Unassembled WGS sequence"/>
</dbReference>
<gene>
    <name evidence="2" type="ORF">H9912_01645</name>
</gene>
<dbReference type="GO" id="GO:0016787">
    <property type="term" value="F:hydrolase activity"/>
    <property type="evidence" value="ECO:0007669"/>
    <property type="project" value="UniProtKB-KW"/>
</dbReference>
<dbReference type="PANTHER" id="PTHR33886:SF8">
    <property type="entry name" value="UNSATURATED RHAMNOGALACTURONAN HYDROLASE (EUROFUNG)"/>
    <property type="match status" value="1"/>
</dbReference>
<dbReference type="GO" id="GO:0005975">
    <property type="term" value="P:carbohydrate metabolic process"/>
    <property type="evidence" value="ECO:0007669"/>
    <property type="project" value="InterPro"/>
</dbReference>
<evidence type="ECO:0000313" key="3">
    <source>
        <dbReference type="Proteomes" id="UP000823851"/>
    </source>
</evidence>
<reference evidence="2" key="2">
    <citation type="submission" date="2021-04" db="EMBL/GenBank/DDBJ databases">
        <authorList>
            <person name="Gilroy R."/>
        </authorList>
    </citation>
    <scope>NUCLEOTIDE SEQUENCE</scope>
    <source>
        <strain evidence="2">ChiHjej8B7-25341</strain>
    </source>
</reference>
<dbReference type="SUPFAM" id="SSF48208">
    <property type="entry name" value="Six-hairpin glycosidases"/>
    <property type="match status" value="1"/>
</dbReference>
<evidence type="ECO:0000313" key="2">
    <source>
        <dbReference type="EMBL" id="HJD30623.1"/>
    </source>
</evidence>
<dbReference type="AlphaFoldDB" id="A0A9D2QVY1"/>
<name>A0A9D2QVY1_9FIRM</name>
<proteinExistence type="predicted"/>
<organism evidence="2 3">
    <name type="scientific">Candidatus Eisenbergiella stercorigallinarum</name>
    <dbReference type="NCBI Taxonomy" id="2838557"/>
    <lineage>
        <taxon>Bacteria</taxon>
        <taxon>Bacillati</taxon>
        <taxon>Bacillota</taxon>
        <taxon>Clostridia</taxon>
        <taxon>Lachnospirales</taxon>
        <taxon>Lachnospiraceae</taxon>
        <taxon>Eisenbergiella</taxon>
    </lineage>
</organism>
<sequence length="350" mass="39740">MLKLEYDKKQIEDVIDRIVHKTMNMDLTWDWPCGVAYYGVSEAYEKTGKEEYLKLLKDRVDELIDLGLPKVWTVNACAMGHCLITLYEATGEQRYWDILMSKVDYIRNDALRFGDHVLQHTVSANNDFPEQAWADTLFMAAFVLLRVGVKLKDEDMINDALNQWYWHIKYLQNPGNGLYYHGYNNITKDHMSGIYWGRANAWAAYTMSQVGGRLPECYLYPKYMDVAGSLNEQLSALKVLQTENGLWRTLLDDPESYEEISASAGIAAAMLERGNPLHSKYINKAIKGLLANVSEDGKVMNVSGGTAVMKDIEGYRNISRDWIQGWGQGLALAFFSKLLVSDEIAKDGAL</sequence>
<comment type="caution">
    <text evidence="2">The sequence shown here is derived from an EMBL/GenBank/DDBJ whole genome shotgun (WGS) entry which is preliminary data.</text>
</comment>
<dbReference type="Pfam" id="PF07470">
    <property type="entry name" value="Glyco_hydro_88"/>
    <property type="match status" value="1"/>
</dbReference>
<reference evidence="2" key="1">
    <citation type="journal article" date="2021" name="PeerJ">
        <title>Extensive microbial diversity within the chicken gut microbiome revealed by metagenomics and culture.</title>
        <authorList>
            <person name="Gilroy R."/>
            <person name="Ravi A."/>
            <person name="Getino M."/>
            <person name="Pursley I."/>
            <person name="Horton D.L."/>
            <person name="Alikhan N.F."/>
            <person name="Baker D."/>
            <person name="Gharbi K."/>
            <person name="Hall N."/>
            <person name="Watson M."/>
            <person name="Adriaenssens E.M."/>
            <person name="Foster-Nyarko E."/>
            <person name="Jarju S."/>
            <person name="Secka A."/>
            <person name="Antonio M."/>
            <person name="Oren A."/>
            <person name="Chaudhuri R.R."/>
            <person name="La Ragione R."/>
            <person name="Hildebrand F."/>
            <person name="Pallen M.J."/>
        </authorList>
    </citation>
    <scope>NUCLEOTIDE SEQUENCE</scope>
    <source>
        <strain evidence="2">ChiHjej8B7-25341</strain>
    </source>
</reference>
<dbReference type="InterPro" id="IPR052043">
    <property type="entry name" value="PolySaccharide_Degr_Enz"/>
</dbReference>
<protein>
    <submittedName>
        <fullName evidence="2">Glycoside hydrolase family 88 protein</fullName>
    </submittedName>
</protein>